<protein>
    <submittedName>
        <fullName evidence="2">Uncharacterized protein</fullName>
    </submittedName>
</protein>
<name>A0A0X2NPN1_9CORY</name>
<evidence type="ECO:0000313" key="4">
    <source>
        <dbReference type="Proteomes" id="UP000182498"/>
    </source>
</evidence>
<reference evidence="4" key="2">
    <citation type="submission" date="2015-11" db="EMBL/GenBank/DDBJ databases">
        <authorList>
            <person name="Dugat-Bony E."/>
        </authorList>
    </citation>
    <scope>NUCLEOTIDE SEQUENCE [LARGE SCALE GENOMIC DNA]</scope>
    <source>
        <strain evidence="4">Mu292</strain>
    </source>
</reference>
<reference evidence="3 5" key="3">
    <citation type="submission" date="2019-06" db="EMBL/GenBank/DDBJ databases">
        <title>Whole genome shotgun sequence of Corynebacterium variabile NBRC 15286.</title>
        <authorList>
            <person name="Hosoyama A."/>
            <person name="Uohara A."/>
            <person name="Ohji S."/>
            <person name="Ichikawa N."/>
        </authorList>
    </citation>
    <scope>NUCLEOTIDE SEQUENCE [LARGE SCALE GENOMIC DNA]</scope>
    <source>
        <strain evidence="3 5">NBRC 15286</strain>
    </source>
</reference>
<evidence type="ECO:0000313" key="2">
    <source>
        <dbReference type="EMBL" id="CUU66671.1"/>
    </source>
</evidence>
<evidence type="ECO:0000313" key="3">
    <source>
        <dbReference type="EMBL" id="GEC86827.1"/>
    </source>
</evidence>
<sequence>MDINSFLEPFHQFGSHAQELPEQARQFVEQHAPAPKAPVSGSSILGS</sequence>
<proteinExistence type="predicted"/>
<gene>
    <name evidence="3" type="ORF">CVA01_21410</name>
    <name evidence="2" type="ORF">CVAR292_02018</name>
</gene>
<accession>A0A0X2NPN1</accession>
<reference evidence="2" key="1">
    <citation type="submission" date="2015-11" db="EMBL/GenBank/DDBJ databases">
        <authorList>
            <person name="Zhang Y."/>
            <person name="Guo Z."/>
        </authorList>
    </citation>
    <scope>NUCLEOTIDE SEQUENCE [LARGE SCALE GENOMIC DNA]</scope>
    <source>
        <strain evidence="2">Mu292</strain>
    </source>
</reference>
<dbReference type="EMBL" id="FAUH01000013">
    <property type="protein sequence ID" value="CUU66671.1"/>
    <property type="molecule type" value="Genomic_DNA"/>
</dbReference>
<dbReference type="EMBL" id="BJNT01000017">
    <property type="protein sequence ID" value="GEC86827.1"/>
    <property type="molecule type" value="Genomic_DNA"/>
</dbReference>
<evidence type="ECO:0000313" key="5">
    <source>
        <dbReference type="Proteomes" id="UP000319986"/>
    </source>
</evidence>
<dbReference type="GeneID" id="82889088"/>
<dbReference type="Proteomes" id="UP000319986">
    <property type="component" value="Unassembled WGS sequence"/>
</dbReference>
<keyword evidence="4" id="KW-1185">Reference proteome</keyword>
<dbReference type="Proteomes" id="UP000182498">
    <property type="component" value="Unassembled WGS sequence"/>
</dbReference>
<feature type="region of interest" description="Disordered" evidence="1">
    <location>
        <begin position="14"/>
        <end position="47"/>
    </location>
</feature>
<dbReference type="RefSeq" id="WP_014011428.1">
    <property type="nucleotide sequence ID" value="NZ_BJNT01000017.1"/>
</dbReference>
<organism evidence="2 4">
    <name type="scientific">Corynebacterium variabile</name>
    <dbReference type="NCBI Taxonomy" id="1727"/>
    <lineage>
        <taxon>Bacteria</taxon>
        <taxon>Bacillati</taxon>
        <taxon>Actinomycetota</taxon>
        <taxon>Actinomycetes</taxon>
        <taxon>Mycobacteriales</taxon>
        <taxon>Corynebacteriaceae</taxon>
        <taxon>Corynebacterium</taxon>
    </lineage>
</organism>
<evidence type="ECO:0000256" key="1">
    <source>
        <dbReference type="SAM" id="MobiDB-lite"/>
    </source>
</evidence>
<dbReference type="AlphaFoldDB" id="A0A0X2NPN1"/>